<dbReference type="Gene3D" id="3.40.190.170">
    <property type="entry name" value="Bacterial extracellular solute-binding protein, family 7"/>
    <property type="match status" value="1"/>
</dbReference>
<dbReference type="PANTHER" id="PTHR33376">
    <property type="match status" value="1"/>
</dbReference>
<dbReference type="CDD" id="cd13603">
    <property type="entry name" value="PBP2_TRAP_Siap_TeaA_like"/>
    <property type="match status" value="1"/>
</dbReference>
<evidence type="ECO:0000313" key="5">
    <source>
        <dbReference type="EMBL" id="WRY35324.1"/>
    </source>
</evidence>
<reference evidence="5 6" key="1">
    <citation type="submission" date="2023-09" db="EMBL/GenBank/DDBJ databases">
        <title>Thioclava shenzhenensis sp. nov., a multidrug resistant bacteria-antagonizing species isolated from coastal seawater.</title>
        <authorList>
            <person name="Long M."/>
        </authorList>
    </citation>
    <scope>NUCLEOTIDE SEQUENCE [LARGE SCALE GENOMIC DNA]</scope>
    <source>
        <strain evidence="5 6">FTW29</strain>
        <plasmid evidence="5 6">unnamed1</plasmid>
    </source>
</reference>
<gene>
    <name evidence="5" type="ORF">RPE78_13790</name>
</gene>
<accession>A0ABZ1E5Q2</accession>
<feature type="signal peptide" evidence="4">
    <location>
        <begin position="1"/>
        <end position="20"/>
    </location>
</feature>
<sequence length="318" mass="35099">MFRSLALAAIALSIPLAVCAQPFRLGLITPPTHQWTKTAQEISQEIAQGTEGRVQIMVMPSGQLGNEARILQQVQTGAVDFAFLTGGEFANRDPDYGVFYAPYLVSNTQEAAQILQGGVAHTLLDRLDGFGLKGLGWGMAGMRQIVMSGPIETRDDLRGKRIRTVPLAPEMAFWSELGAAPTPMPLPALYDAFANGQIDGMQIDHEGTWTAGYWRNAKVVLNSNHMIFPMLAVASQRSWAKISPEDQTRITAIMERELAQMNAAYARIDADNLAELRQAGVDVRNVDRDWFGAAVDRWYAAWRQKAPLLTVLEQEINE</sequence>
<keyword evidence="3" id="KW-0574">Periplasm</keyword>
<evidence type="ECO:0000256" key="1">
    <source>
        <dbReference type="ARBA" id="ARBA00004418"/>
    </source>
</evidence>
<comment type="subcellular location">
    <subcellularLocation>
        <location evidence="1">Periplasm</location>
    </subcellularLocation>
</comment>
<feature type="chain" id="PRO_5046409564" evidence="4">
    <location>
        <begin position="21"/>
        <end position="318"/>
    </location>
</feature>
<dbReference type="PANTHER" id="PTHR33376:SF2">
    <property type="entry name" value="DICARBOXYLATE-BINDING PERIPLASMIC PROTEIN"/>
    <property type="match status" value="1"/>
</dbReference>
<dbReference type="EMBL" id="CP135444">
    <property type="protein sequence ID" value="WRY35324.1"/>
    <property type="molecule type" value="Genomic_DNA"/>
</dbReference>
<proteinExistence type="predicted"/>
<keyword evidence="6" id="KW-1185">Reference proteome</keyword>
<dbReference type="InterPro" id="IPR038404">
    <property type="entry name" value="TRAP_DctP_sf"/>
</dbReference>
<dbReference type="SUPFAM" id="SSF53850">
    <property type="entry name" value="Periplasmic binding protein-like II"/>
    <property type="match status" value="1"/>
</dbReference>
<dbReference type="InterPro" id="IPR018389">
    <property type="entry name" value="DctP_fam"/>
</dbReference>
<evidence type="ECO:0000256" key="3">
    <source>
        <dbReference type="ARBA" id="ARBA00022764"/>
    </source>
</evidence>
<dbReference type="NCBIfam" id="NF037995">
    <property type="entry name" value="TRAP_S1"/>
    <property type="match status" value="1"/>
</dbReference>
<evidence type="ECO:0000256" key="2">
    <source>
        <dbReference type="ARBA" id="ARBA00022729"/>
    </source>
</evidence>
<dbReference type="Pfam" id="PF03480">
    <property type="entry name" value="DctP"/>
    <property type="match status" value="1"/>
</dbReference>
<evidence type="ECO:0000256" key="4">
    <source>
        <dbReference type="SAM" id="SignalP"/>
    </source>
</evidence>
<organism evidence="5 6">
    <name type="scientific">Thioclava litoralis</name>
    <dbReference type="NCBI Taxonomy" id="3076557"/>
    <lineage>
        <taxon>Bacteria</taxon>
        <taxon>Pseudomonadati</taxon>
        <taxon>Pseudomonadota</taxon>
        <taxon>Alphaproteobacteria</taxon>
        <taxon>Rhodobacterales</taxon>
        <taxon>Paracoccaceae</taxon>
        <taxon>Thioclava</taxon>
    </lineage>
</organism>
<geneLocation type="plasmid" evidence="5 6">
    <name>unnamed1</name>
</geneLocation>
<dbReference type="RefSeq" id="WP_330647097.1">
    <property type="nucleotide sequence ID" value="NZ_CP135444.1"/>
</dbReference>
<protein>
    <submittedName>
        <fullName evidence="5">TRAP transporter substrate-binding protein</fullName>
    </submittedName>
</protein>
<evidence type="ECO:0000313" key="6">
    <source>
        <dbReference type="Proteomes" id="UP001623290"/>
    </source>
</evidence>
<keyword evidence="2 4" id="KW-0732">Signal</keyword>
<keyword evidence="5" id="KW-0614">Plasmid</keyword>
<dbReference type="Proteomes" id="UP001623290">
    <property type="component" value="Plasmid unnamed1"/>
</dbReference>
<name>A0ABZ1E5Q2_9RHOB</name>